<evidence type="ECO:0000313" key="3">
    <source>
        <dbReference type="Proteomes" id="UP001558613"/>
    </source>
</evidence>
<dbReference type="Proteomes" id="UP001558613">
    <property type="component" value="Unassembled WGS sequence"/>
</dbReference>
<feature type="region of interest" description="Disordered" evidence="1">
    <location>
        <begin position="33"/>
        <end position="67"/>
    </location>
</feature>
<evidence type="ECO:0000313" key="2">
    <source>
        <dbReference type="EMBL" id="KAL1277999.1"/>
    </source>
</evidence>
<reference evidence="2 3" key="1">
    <citation type="submission" date="2023-09" db="EMBL/GenBank/DDBJ databases">
        <authorList>
            <person name="Wang M."/>
        </authorList>
    </citation>
    <scope>NUCLEOTIDE SEQUENCE [LARGE SCALE GENOMIC DNA]</scope>
    <source>
        <strain evidence="2">GT-2023</strain>
        <tissue evidence="2">Liver</tissue>
    </source>
</reference>
<comment type="caution">
    <text evidence="2">The sequence shown here is derived from an EMBL/GenBank/DDBJ whole genome shotgun (WGS) entry which is preliminary data.</text>
</comment>
<sequence length="111" mass="12811">MPKIQAQTKVLIIKSLKTKSPAEVADIFNVSKRQKERIRKRSEETGEVHDRPRSGRPRKTTVRDSPGPALFQLQQSYITTGRQKPLYLQEQFVEFSHAVISMAELVLRNQH</sequence>
<dbReference type="InterPro" id="IPR009057">
    <property type="entry name" value="Homeodomain-like_sf"/>
</dbReference>
<protein>
    <submittedName>
        <fullName evidence="2">Uncharacterized protein</fullName>
    </submittedName>
</protein>
<proteinExistence type="predicted"/>
<feature type="compositionally biased region" description="Basic and acidic residues" evidence="1">
    <location>
        <begin position="41"/>
        <end position="53"/>
    </location>
</feature>
<dbReference type="SUPFAM" id="SSF46689">
    <property type="entry name" value="Homeodomain-like"/>
    <property type="match status" value="1"/>
</dbReference>
<dbReference type="EMBL" id="JAYMGO010000003">
    <property type="protein sequence ID" value="KAL1277999.1"/>
    <property type="molecule type" value="Genomic_DNA"/>
</dbReference>
<accession>A0ABR3NM75</accession>
<keyword evidence="3" id="KW-1185">Reference proteome</keyword>
<gene>
    <name evidence="2" type="ORF">QQF64_024672</name>
</gene>
<organism evidence="2 3">
    <name type="scientific">Cirrhinus molitorella</name>
    <name type="common">mud carp</name>
    <dbReference type="NCBI Taxonomy" id="172907"/>
    <lineage>
        <taxon>Eukaryota</taxon>
        <taxon>Metazoa</taxon>
        <taxon>Chordata</taxon>
        <taxon>Craniata</taxon>
        <taxon>Vertebrata</taxon>
        <taxon>Euteleostomi</taxon>
        <taxon>Actinopterygii</taxon>
        <taxon>Neopterygii</taxon>
        <taxon>Teleostei</taxon>
        <taxon>Ostariophysi</taxon>
        <taxon>Cypriniformes</taxon>
        <taxon>Cyprinidae</taxon>
        <taxon>Labeoninae</taxon>
        <taxon>Labeonini</taxon>
        <taxon>Cirrhinus</taxon>
    </lineage>
</organism>
<name>A0ABR3NM75_9TELE</name>
<evidence type="ECO:0000256" key="1">
    <source>
        <dbReference type="SAM" id="MobiDB-lite"/>
    </source>
</evidence>